<name>A0A8I1EGB3_PSEPU</name>
<sequence length="123" mass="13922">MKPELNNQLITKHEKIFVGGRLRTFECGPGWFSIIDDMATKLQAHIDASGCPQVQADQFKEKFGEVRFYYSGGDAKCKEIVAEAVAKSNKTCDFCGEPGEMQREGWMRVRCETHKNSRWGDLG</sequence>
<evidence type="ECO:0000313" key="2">
    <source>
        <dbReference type="Proteomes" id="UP000637061"/>
    </source>
</evidence>
<dbReference type="Proteomes" id="UP000637061">
    <property type="component" value="Unassembled WGS sequence"/>
</dbReference>
<proteinExistence type="predicted"/>
<reference evidence="1" key="1">
    <citation type="submission" date="2020-12" db="EMBL/GenBank/DDBJ databases">
        <title>Enhanced detection system for hospital associated transmission using whole genome sequencing surveillance.</title>
        <authorList>
            <person name="Harrison L.H."/>
            <person name="Van Tyne D."/>
            <person name="Marsh J.W."/>
            <person name="Griffith M.P."/>
            <person name="Snyder D.J."/>
            <person name="Cooper V.S."/>
            <person name="Mustapha M."/>
        </authorList>
    </citation>
    <scope>NUCLEOTIDE SEQUENCE</scope>
    <source>
        <strain evidence="1">PSB00042</strain>
    </source>
</reference>
<protein>
    <submittedName>
        <fullName evidence="1">Uncharacterized protein</fullName>
    </submittedName>
</protein>
<accession>A0A8I1EGB3</accession>
<dbReference type="RefSeq" id="WP_198747524.1">
    <property type="nucleotide sequence ID" value="NZ_JAEHTE010000015.1"/>
</dbReference>
<organism evidence="1 2">
    <name type="scientific">Pseudomonas putida</name>
    <name type="common">Arthrobacter siderocapsulatus</name>
    <dbReference type="NCBI Taxonomy" id="303"/>
    <lineage>
        <taxon>Bacteria</taxon>
        <taxon>Pseudomonadati</taxon>
        <taxon>Pseudomonadota</taxon>
        <taxon>Gammaproteobacteria</taxon>
        <taxon>Pseudomonadales</taxon>
        <taxon>Pseudomonadaceae</taxon>
        <taxon>Pseudomonas</taxon>
    </lineage>
</organism>
<evidence type="ECO:0000313" key="1">
    <source>
        <dbReference type="EMBL" id="MBI6885121.1"/>
    </source>
</evidence>
<gene>
    <name evidence="1" type="ORF">JEU22_14495</name>
</gene>
<comment type="caution">
    <text evidence="1">The sequence shown here is derived from an EMBL/GenBank/DDBJ whole genome shotgun (WGS) entry which is preliminary data.</text>
</comment>
<dbReference type="AlphaFoldDB" id="A0A8I1EGB3"/>
<dbReference type="EMBL" id="JAEHTE010000015">
    <property type="protein sequence ID" value="MBI6885121.1"/>
    <property type="molecule type" value="Genomic_DNA"/>
</dbReference>